<dbReference type="PRINTS" id="PR00765">
    <property type="entry name" value="CRBOXYPTASEA"/>
</dbReference>
<dbReference type="SMART" id="SM00631">
    <property type="entry name" value="Zn_pept"/>
    <property type="match status" value="1"/>
</dbReference>
<dbReference type="PROSITE" id="PS00132">
    <property type="entry name" value="CARBOXYPEPT_ZN_1"/>
    <property type="match status" value="1"/>
</dbReference>
<proteinExistence type="inferred from homology"/>
<dbReference type="Gene3D" id="3.40.630.10">
    <property type="entry name" value="Zn peptidases"/>
    <property type="match status" value="1"/>
</dbReference>
<comment type="similarity">
    <text evidence="2 8">Belongs to the peptidase M14 family.</text>
</comment>
<keyword evidence="3" id="KW-0645">Protease</keyword>
<gene>
    <name evidence="10" type="ORF">HPB48_017924</name>
</gene>
<dbReference type="GO" id="GO:0008270">
    <property type="term" value="F:zinc ion binding"/>
    <property type="evidence" value="ECO:0007669"/>
    <property type="project" value="InterPro"/>
</dbReference>
<dbReference type="InterPro" id="IPR008969">
    <property type="entry name" value="CarboxyPept-like_regulatory"/>
</dbReference>
<dbReference type="PANTHER" id="PTHR11532:SF84">
    <property type="entry name" value="CARBOXYPEPTIDASE M"/>
    <property type="match status" value="1"/>
</dbReference>
<dbReference type="GO" id="GO:0016485">
    <property type="term" value="P:protein processing"/>
    <property type="evidence" value="ECO:0007669"/>
    <property type="project" value="TreeGrafter"/>
</dbReference>
<organism evidence="10 11">
    <name type="scientific">Haemaphysalis longicornis</name>
    <name type="common">Bush tick</name>
    <dbReference type="NCBI Taxonomy" id="44386"/>
    <lineage>
        <taxon>Eukaryota</taxon>
        <taxon>Metazoa</taxon>
        <taxon>Ecdysozoa</taxon>
        <taxon>Arthropoda</taxon>
        <taxon>Chelicerata</taxon>
        <taxon>Arachnida</taxon>
        <taxon>Acari</taxon>
        <taxon>Parasitiformes</taxon>
        <taxon>Ixodida</taxon>
        <taxon>Ixodoidea</taxon>
        <taxon>Ixodidae</taxon>
        <taxon>Haemaphysalinae</taxon>
        <taxon>Haemaphysalis</taxon>
    </lineage>
</organism>
<dbReference type="PROSITE" id="PS52035">
    <property type="entry name" value="PEPTIDASE_M14"/>
    <property type="match status" value="1"/>
</dbReference>
<dbReference type="SUPFAM" id="SSF53187">
    <property type="entry name" value="Zn-dependent exopeptidases"/>
    <property type="match status" value="1"/>
</dbReference>
<dbReference type="Proteomes" id="UP000821853">
    <property type="component" value="Unassembled WGS sequence"/>
</dbReference>
<comment type="caution">
    <text evidence="10">The sequence shown here is derived from an EMBL/GenBank/DDBJ whole genome shotgun (WGS) entry which is preliminary data.</text>
</comment>
<evidence type="ECO:0000256" key="2">
    <source>
        <dbReference type="ARBA" id="ARBA00005988"/>
    </source>
</evidence>
<evidence type="ECO:0000313" key="11">
    <source>
        <dbReference type="Proteomes" id="UP000821853"/>
    </source>
</evidence>
<feature type="domain" description="Peptidase M14" evidence="9">
    <location>
        <begin position="1"/>
        <end position="235"/>
    </location>
</feature>
<evidence type="ECO:0000256" key="8">
    <source>
        <dbReference type="PROSITE-ProRule" id="PRU01379"/>
    </source>
</evidence>
<evidence type="ECO:0000256" key="5">
    <source>
        <dbReference type="ARBA" id="ARBA00022801"/>
    </source>
</evidence>
<dbReference type="VEuPathDB" id="VectorBase:HLOH_047895"/>
<evidence type="ECO:0000256" key="1">
    <source>
        <dbReference type="ARBA" id="ARBA00001947"/>
    </source>
</evidence>
<comment type="cofactor">
    <cofactor evidence="1">
        <name>Zn(2+)</name>
        <dbReference type="ChEBI" id="CHEBI:29105"/>
    </cofactor>
</comment>
<evidence type="ECO:0000259" key="9">
    <source>
        <dbReference type="PROSITE" id="PS52035"/>
    </source>
</evidence>
<protein>
    <recommendedName>
        <fullName evidence="9">Peptidase M14 domain-containing protein</fullName>
    </recommendedName>
</protein>
<keyword evidence="6" id="KW-0862">Zinc</keyword>
<dbReference type="PROSITE" id="PS00133">
    <property type="entry name" value="CARBOXYPEPT_ZN_2"/>
    <property type="match status" value="1"/>
</dbReference>
<sequence length="463" mass="52360">MKPSMKYVANMHGNEVVGKELMLHLAAHLINGYDYDPRIRWLLDNTNVHLMPSMNPDGMSISREGQCVGLRGRYNSAGVDLNRNFPDPSHTVRSVEQPETTAVRKWIDTIPFVLSGNLHGGAMLVRYPYDDTYGQATVESRTPDDDVFQHLARTYSLNHPTMRRFSCESQTYHDGIVNGAKWYPFKGDMPDYTYVQAGCMEVTLELSCCKYPLSYQLRRFWTDNMKPLIKLLEESHRGLRGVISDEAGYPVTNAKLMVKGRYMPFRTSHKGEYWRILLPGRYTLMASSPEHNELEVPVEIIEGQTTVVNITLIRKVRSYYPGAGVNNVNAEKSGPTFANLYSNVKPNLEDDVDTTDNSLSAPNFNNLEPSLSRARATFTGARYSDYEDIPAERRSYPFAASSPTGTAAIQRRTSVDDEPEFLEDTQLEDPLNYSSPVTAVRSTTPTPLNPPAWPVAKLRTHRW</sequence>
<dbReference type="EMBL" id="JABSTR010000008">
    <property type="protein sequence ID" value="KAH9377162.1"/>
    <property type="molecule type" value="Genomic_DNA"/>
</dbReference>
<keyword evidence="4" id="KW-0479">Metal-binding</keyword>
<dbReference type="AlphaFoldDB" id="A0A9J6GPE8"/>
<dbReference type="InterPro" id="IPR057247">
    <property type="entry name" value="CARBOXYPEPT_ZN_2"/>
</dbReference>
<evidence type="ECO:0000313" key="10">
    <source>
        <dbReference type="EMBL" id="KAH9377162.1"/>
    </source>
</evidence>
<evidence type="ECO:0000256" key="6">
    <source>
        <dbReference type="ARBA" id="ARBA00022833"/>
    </source>
</evidence>
<dbReference type="GO" id="GO:0005615">
    <property type="term" value="C:extracellular space"/>
    <property type="evidence" value="ECO:0007669"/>
    <property type="project" value="TreeGrafter"/>
</dbReference>
<feature type="active site" description="Proton donor/acceptor" evidence="8">
    <location>
        <position position="205"/>
    </location>
</feature>
<dbReference type="GO" id="GO:0004181">
    <property type="term" value="F:metallocarboxypeptidase activity"/>
    <property type="evidence" value="ECO:0007669"/>
    <property type="project" value="InterPro"/>
</dbReference>
<dbReference type="Pfam" id="PF13620">
    <property type="entry name" value="CarboxypepD_reg"/>
    <property type="match status" value="1"/>
</dbReference>
<dbReference type="SUPFAM" id="SSF49464">
    <property type="entry name" value="Carboxypeptidase regulatory domain-like"/>
    <property type="match status" value="1"/>
</dbReference>
<keyword evidence="11" id="KW-1185">Reference proteome</keyword>
<dbReference type="PANTHER" id="PTHR11532">
    <property type="entry name" value="PROTEASE M14 CARBOXYPEPTIDASE"/>
    <property type="match status" value="1"/>
</dbReference>
<dbReference type="Pfam" id="PF00246">
    <property type="entry name" value="Peptidase_M14"/>
    <property type="match status" value="1"/>
</dbReference>
<dbReference type="OMA" id="WIDSIPF"/>
<keyword evidence="3" id="KW-0121">Carboxypeptidase</keyword>
<evidence type="ECO:0000256" key="3">
    <source>
        <dbReference type="ARBA" id="ARBA00022645"/>
    </source>
</evidence>
<dbReference type="GO" id="GO:0006518">
    <property type="term" value="P:peptide metabolic process"/>
    <property type="evidence" value="ECO:0007669"/>
    <property type="project" value="TreeGrafter"/>
</dbReference>
<keyword evidence="7" id="KW-0325">Glycoprotein</keyword>
<dbReference type="OrthoDB" id="10249045at2759"/>
<name>A0A9J6GPE8_HAELO</name>
<dbReference type="InterPro" id="IPR000834">
    <property type="entry name" value="Peptidase_M14"/>
</dbReference>
<evidence type="ECO:0000256" key="4">
    <source>
        <dbReference type="ARBA" id="ARBA00022723"/>
    </source>
</evidence>
<dbReference type="InterPro" id="IPR057246">
    <property type="entry name" value="CARBOXYPEPT_ZN_1"/>
</dbReference>
<dbReference type="InterPro" id="IPR050753">
    <property type="entry name" value="Peptidase_M14_domain"/>
</dbReference>
<accession>A0A9J6GPE8</accession>
<evidence type="ECO:0000256" key="7">
    <source>
        <dbReference type="ARBA" id="ARBA00023180"/>
    </source>
</evidence>
<dbReference type="CDD" id="cd11308">
    <property type="entry name" value="Peptidase_M14NE-CP-C_like"/>
    <property type="match status" value="1"/>
</dbReference>
<dbReference type="Gene3D" id="2.60.40.1120">
    <property type="entry name" value="Carboxypeptidase-like, regulatory domain"/>
    <property type="match status" value="1"/>
</dbReference>
<reference evidence="10 11" key="1">
    <citation type="journal article" date="2020" name="Cell">
        <title>Large-Scale Comparative Analyses of Tick Genomes Elucidate Their Genetic Diversity and Vector Capacities.</title>
        <authorList>
            <consortium name="Tick Genome and Microbiome Consortium (TIGMIC)"/>
            <person name="Jia N."/>
            <person name="Wang J."/>
            <person name="Shi W."/>
            <person name="Du L."/>
            <person name="Sun Y."/>
            <person name="Zhan W."/>
            <person name="Jiang J.F."/>
            <person name="Wang Q."/>
            <person name="Zhang B."/>
            <person name="Ji P."/>
            <person name="Bell-Sakyi L."/>
            <person name="Cui X.M."/>
            <person name="Yuan T.T."/>
            <person name="Jiang B.G."/>
            <person name="Yang W.F."/>
            <person name="Lam T.T."/>
            <person name="Chang Q.C."/>
            <person name="Ding S.J."/>
            <person name="Wang X.J."/>
            <person name="Zhu J.G."/>
            <person name="Ruan X.D."/>
            <person name="Zhao L."/>
            <person name="Wei J.T."/>
            <person name="Ye R.Z."/>
            <person name="Que T.C."/>
            <person name="Du C.H."/>
            <person name="Zhou Y.H."/>
            <person name="Cheng J.X."/>
            <person name="Dai P.F."/>
            <person name="Guo W.B."/>
            <person name="Han X.H."/>
            <person name="Huang E.J."/>
            <person name="Li L.F."/>
            <person name="Wei W."/>
            <person name="Gao Y.C."/>
            <person name="Liu J.Z."/>
            <person name="Shao H.Z."/>
            <person name="Wang X."/>
            <person name="Wang C.C."/>
            <person name="Yang T.C."/>
            <person name="Huo Q.B."/>
            <person name="Li W."/>
            <person name="Chen H.Y."/>
            <person name="Chen S.E."/>
            <person name="Zhou L.G."/>
            <person name="Ni X.B."/>
            <person name="Tian J.H."/>
            <person name="Sheng Y."/>
            <person name="Liu T."/>
            <person name="Pan Y.S."/>
            <person name="Xia L.Y."/>
            <person name="Li J."/>
            <person name="Zhao F."/>
            <person name="Cao W.C."/>
        </authorList>
    </citation>
    <scope>NUCLEOTIDE SEQUENCE [LARGE SCALE GENOMIC DNA]</scope>
    <source>
        <strain evidence="10">HaeL-2018</strain>
    </source>
</reference>
<keyword evidence="5" id="KW-0378">Hydrolase</keyword>